<evidence type="ECO:0000259" key="1">
    <source>
        <dbReference type="Pfam" id="PF08268"/>
    </source>
</evidence>
<dbReference type="AlphaFoldDB" id="A0A835H5M4"/>
<dbReference type="Pfam" id="PF08268">
    <property type="entry name" value="FBA_3"/>
    <property type="match status" value="1"/>
</dbReference>
<gene>
    <name evidence="2" type="ORF">IFM89_020068</name>
</gene>
<reference evidence="2 3" key="1">
    <citation type="submission" date="2020-10" db="EMBL/GenBank/DDBJ databases">
        <title>The Coptis chinensis genome and diversification of protoberbering-type alkaloids.</title>
        <authorList>
            <person name="Wang B."/>
            <person name="Shu S."/>
            <person name="Song C."/>
            <person name="Liu Y."/>
        </authorList>
    </citation>
    <scope>NUCLEOTIDE SEQUENCE [LARGE SCALE GENOMIC DNA]</scope>
    <source>
        <strain evidence="2">HL-2020</strain>
        <tissue evidence="2">Leaf</tissue>
    </source>
</reference>
<protein>
    <recommendedName>
        <fullName evidence="1">F-box associated beta-propeller type 3 domain-containing protein</fullName>
    </recommendedName>
</protein>
<feature type="domain" description="F-box associated beta-propeller type 3" evidence="1">
    <location>
        <begin position="62"/>
        <end position="196"/>
    </location>
</feature>
<dbReference type="InterPro" id="IPR013187">
    <property type="entry name" value="F-box-assoc_dom_typ3"/>
</dbReference>
<dbReference type="Proteomes" id="UP000631114">
    <property type="component" value="Unassembled WGS sequence"/>
</dbReference>
<dbReference type="NCBIfam" id="TIGR01640">
    <property type="entry name" value="F_box_assoc_1"/>
    <property type="match status" value="1"/>
</dbReference>
<evidence type="ECO:0000313" key="2">
    <source>
        <dbReference type="EMBL" id="KAF9593061.1"/>
    </source>
</evidence>
<accession>A0A835H5M4</accession>
<sequence length="260" mass="30362">MNDPLFTELQLSLAVKNPGHLYTLKRDSNLYFADKPLDTTVGNGMKRSLEWDWDWEWYKRLKTTVGIKLPGEWYSGNNYASCQSLMCYQKTNRSIYVCNPITGDRVKLLSQHLANSICGSWGFGYAPLSKKYKCVQLLRKRIHPKPKGRNSFKCRSTAEVFTLGGESWRELGHIPLDMNHFRPTTHVYCSGALYWVPSPSFTNWTQHLRLIEQFQERRVWRTGLKHRRQSWRAHLTVLRENVAFVIHYPTGQQGFRKSGC</sequence>
<dbReference type="InterPro" id="IPR050796">
    <property type="entry name" value="SCF_F-box_component"/>
</dbReference>
<proteinExistence type="predicted"/>
<evidence type="ECO:0000313" key="3">
    <source>
        <dbReference type="Proteomes" id="UP000631114"/>
    </source>
</evidence>
<dbReference type="InterPro" id="IPR017451">
    <property type="entry name" value="F-box-assoc_interact_dom"/>
</dbReference>
<organism evidence="2 3">
    <name type="scientific">Coptis chinensis</name>
    <dbReference type="NCBI Taxonomy" id="261450"/>
    <lineage>
        <taxon>Eukaryota</taxon>
        <taxon>Viridiplantae</taxon>
        <taxon>Streptophyta</taxon>
        <taxon>Embryophyta</taxon>
        <taxon>Tracheophyta</taxon>
        <taxon>Spermatophyta</taxon>
        <taxon>Magnoliopsida</taxon>
        <taxon>Ranunculales</taxon>
        <taxon>Ranunculaceae</taxon>
        <taxon>Coptidoideae</taxon>
        <taxon>Coptis</taxon>
    </lineage>
</organism>
<dbReference type="OrthoDB" id="1845276at2759"/>
<comment type="caution">
    <text evidence="2">The sequence shown here is derived from an EMBL/GenBank/DDBJ whole genome shotgun (WGS) entry which is preliminary data.</text>
</comment>
<dbReference type="PANTHER" id="PTHR31672:SF13">
    <property type="entry name" value="F-BOX PROTEIN CPR30-LIKE"/>
    <property type="match status" value="1"/>
</dbReference>
<name>A0A835H5M4_9MAGN</name>
<keyword evidence="3" id="KW-1185">Reference proteome</keyword>
<dbReference type="EMBL" id="JADFTS010000008">
    <property type="protein sequence ID" value="KAF9593061.1"/>
    <property type="molecule type" value="Genomic_DNA"/>
</dbReference>
<dbReference type="PANTHER" id="PTHR31672">
    <property type="entry name" value="BNACNNG10540D PROTEIN"/>
    <property type="match status" value="1"/>
</dbReference>